<dbReference type="GO" id="GO:0005524">
    <property type="term" value="F:ATP binding"/>
    <property type="evidence" value="ECO:0007669"/>
    <property type="project" value="UniProtKB-UniRule"/>
</dbReference>
<evidence type="ECO:0000256" key="9">
    <source>
        <dbReference type="ARBA" id="ARBA00051206"/>
    </source>
</evidence>
<comment type="subunit">
    <text evidence="2 13">Homodimer.</text>
</comment>
<proteinExistence type="inferred from homology"/>
<evidence type="ECO:0000256" key="11">
    <source>
        <dbReference type="ARBA" id="ARBA00066987"/>
    </source>
</evidence>
<keyword evidence="8 13" id="KW-0520">NAD</keyword>
<comment type="pathway">
    <text evidence="13">Cofactor biosynthesis; NAD(+) biosynthesis; NAD(+) from deamido-NAD(+) (ammonia route): step 1/1.</text>
</comment>
<keyword evidence="18" id="KW-1185">Reference proteome</keyword>
<evidence type="ECO:0000256" key="4">
    <source>
        <dbReference type="ARBA" id="ARBA00022723"/>
    </source>
</evidence>
<dbReference type="PANTHER" id="PTHR23090">
    <property type="entry name" value="NH 3 /GLUTAMINE-DEPENDENT NAD + SYNTHETASE"/>
    <property type="match status" value="1"/>
</dbReference>
<dbReference type="UniPathway" id="UPA00253">
    <property type="reaction ID" value="UER00333"/>
</dbReference>
<dbReference type="InterPro" id="IPR022310">
    <property type="entry name" value="NAD/GMP_synthase"/>
</dbReference>
<feature type="binding site" description="in other chain" evidence="13">
    <location>
        <begin position="366"/>
        <end position="367"/>
    </location>
    <ligand>
        <name>deamido-NAD(+)</name>
        <dbReference type="ChEBI" id="CHEBI:58437"/>
        <note>ligand shared between two neighboring subunits</note>
    </ligand>
</feature>
<dbReference type="InterPro" id="IPR003694">
    <property type="entry name" value="NAD_synthase"/>
</dbReference>
<dbReference type="GO" id="GO:0005737">
    <property type="term" value="C:cytoplasm"/>
    <property type="evidence" value="ECO:0007669"/>
    <property type="project" value="InterPro"/>
</dbReference>
<keyword evidence="5 13" id="KW-0547">Nucleotide-binding</keyword>
<comment type="similarity">
    <text evidence="1 13 14">Belongs to the NAD synthetase family.</text>
</comment>
<organism evidence="17 18">
    <name type="scientific">Natribacillus halophilus</name>
    <dbReference type="NCBI Taxonomy" id="549003"/>
    <lineage>
        <taxon>Bacteria</taxon>
        <taxon>Bacillati</taxon>
        <taxon>Bacillota</taxon>
        <taxon>Bacilli</taxon>
        <taxon>Bacillales</taxon>
        <taxon>Bacillaceae</taxon>
        <taxon>Natribacillus</taxon>
    </lineage>
</organism>
<feature type="binding site" description="in other chain" evidence="13">
    <location>
        <position position="246"/>
    </location>
    <ligand>
        <name>deamido-NAD(+)</name>
        <dbReference type="ChEBI" id="CHEBI:58437"/>
        <note>ligand shared between two neighboring subunits</note>
    </ligand>
</feature>
<evidence type="ECO:0000256" key="1">
    <source>
        <dbReference type="ARBA" id="ARBA00005859"/>
    </source>
</evidence>
<dbReference type="Proteomes" id="UP000198853">
    <property type="component" value="Unassembled WGS sequence"/>
</dbReference>
<name>A0A1G8SJW8_9BACI</name>
<feature type="binding site" evidence="13">
    <location>
        <position position="286"/>
    </location>
    <ligand>
        <name>deamido-NAD(+)</name>
        <dbReference type="ChEBI" id="CHEBI:58437"/>
        <note>ligand shared between two neighboring subunits</note>
    </ligand>
</feature>
<dbReference type="GO" id="GO:0003952">
    <property type="term" value="F:NAD+ synthase (glutamine-hydrolyzing) activity"/>
    <property type="evidence" value="ECO:0007669"/>
    <property type="project" value="InterPro"/>
</dbReference>
<dbReference type="GO" id="GO:0009435">
    <property type="term" value="P:NAD+ biosynthetic process"/>
    <property type="evidence" value="ECO:0007669"/>
    <property type="project" value="UniProtKB-UniRule"/>
</dbReference>
<reference evidence="17 18" key="1">
    <citation type="submission" date="2016-10" db="EMBL/GenBank/DDBJ databases">
        <authorList>
            <person name="de Groot N.N."/>
        </authorList>
    </citation>
    <scope>NUCLEOTIDE SEQUENCE [LARGE SCALE GENOMIC DNA]</scope>
    <source>
        <strain evidence="17 18">DSM 21771</strain>
    </source>
</reference>
<dbReference type="Gene3D" id="3.40.50.620">
    <property type="entry name" value="HUPs"/>
    <property type="match status" value="1"/>
</dbReference>
<dbReference type="GO" id="GO:0046872">
    <property type="term" value="F:metal ion binding"/>
    <property type="evidence" value="ECO:0007669"/>
    <property type="project" value="UniProtKB-KW"/>
</dbReference>
<keyword evidence="3 13" id="KW-0436">Ligase</keyword>
<evidence type="ECO:0000256" key="2">
    <source>
        <dbReference type="ARBA" id="ARBA00011738"/>
    </source>
</evidence>
<accession>A0A1G8SJW8</accession>
<feature type="binding site" evidence="13">
    <location>
        <position position="295"/>
    </location>
    <ligand>
        <name>ATP</name>
        <dbReference type="ChEBI" id="CHEBI:30616"/>
    </ligand>
</feature>
<dbReference type="HAMAP" id="MF_00193">
    <property type="entry name" value="NadE_ammonia_dep"/>
    <property type="match status" value="1"/>
</dbReference>
<dbReference type="EC" id="6.3.1.5" evidence="11 13"/>
<feature type="binding site" evidence="13">
    <location>
        <position position="266"/>
    </location>
    <ligand>
        <name>ATP</name>
        <dbReference type="ChEBI" id="CHEBI:30616"/>
    </ligand>
</feature>
<dbReference type="Pfam" id="PF02540">
    <property type="entry name" value="NAD_synthase"/>
    <property type="match status" value="1"/>
</dbReference>
<evidence type="ECO:0000313" key="17">
    <source>
        <dbReference type="EMBL" id="SDJ29035.1"/>
    </source>
</evidence>
<comment type="catalytic activity">
    <reaction evidence="9 13 15">
        <text>deamido-NAD(+) + NH4(+) + ATP = AMP + diphosphate + NAD(+) + H(+)</text>
        <dbReference type="Rhea" id="RHEA:21188"/>
        <dbReference type="ChEBI" id="CHEBI:15378"/>
        <dbReference type="ChEBI" id="CHEBI:28938"/>
        <dbReference type="ChEBI" id="CHEBI:30616"/>
        <dbReference type="ChEBI" id="CHEBI:33019"/>
        <dbReference type="ChEBI" id="CHEBI:57540"/>
        <dbReference type="ChEBI" id="CHEBI:58437"/>
        <dbReference type="ChEBI" id="CHEBI:456215"/>
        <dbReference type="EC" id="6.3.1.5"/>
    </reaction>
</comment>
<feature type="binding site" evidence="13">
    <location>
        <begin position="152"/>
        <end position="159"/>
    </location>
    <ligand>
        <name>ATP</name>
        <dbReference type="ChEBI" id="CHEBI:30616"/>
    </ligand>
</feature>
<dbReference type="InterPro" id="IPR022926">
    <property type="entry name" value="NH(3)-dep_NAD(+)_synth"/>
</dbReference>
<dbReference type="CDD" id="cd00553">
    <property type="entry name" value="NAD_synthase"/>
    <property type="match status" value="1"/>
</dbReference>
<evidence type="ECO:0000256" key="7">
    <source>
        <dbReference type="ARBA" id="ARBA00022842"/>
    </source>
</evidence>
<feature type="domain" description="NAD/GMP synthase" evidence="16">
    <location>
        <begin position="130"/>
        <end position="371"/>
    </location>
</feature>
<feature type="binding site" evidence="13">
    <location>
        <position position="158"/>
    </location>
    <ligand>
        <name>Mg(2+)</name>
        <dbReference type="ChEBI" id="CHEBI:18420"/>
    </ligand>
</feature>
<sequence length="382" mass="43578">MAFGIDKKELENWKRRALAGEIAIITHYWLDERFPDCDSVTKVACADKKKLIQWGEQYGLKARWIHERGSLSHFDLFGHIQERVLLTERLEEQWHRFKSDESIGEGKTMQQEEIIDALEVQATIDPGQEYRNRKAFIKTYVQHARAYGFVLGLSGGQDSTLLGKMAQEAVEELREEGNASFQFIALRLPYGEQHDEDDAQKAIAFIQPDRVETVDIQPAVDVAEQSFARAFERELADFHKGNTKARERMKVQYDVAATYGLLVIGTDHAAEAITGYFTKHGDGACDIVPLYGLNKRQGEEILRQLQAPSSIYTKTPTADLEDDRPGLSDEEALGLTYDEIDDFLEGKNVSSDVETKLINYYRATEHKRRTPVSPNDNWWKTV</sequence>
<dbReference type="PANTHER" id="PTHR23090:SF7">
    <property type="entry name" value="NH(3)-DEPENDENT NAD(+) SYNTHETASE"/>
    <property type="match status" value="1"/>
</dbReference>
<evidence type="ECO:0000256" key="6">
    <source>
        <dbReference type="ARBA" id="ARBA00022840"/>
    </source>
</evidence>
<dbReference type="InterPro" id="IPR014729">
    <property type="entry name" value="Rossmann-like_a/b/a_fold"/>
</dbReference>
<evidence type="ECO:0000256" key="13">
    <source>
        <dbReference type="HAMAP-Rule" id="MF_00193"/>
    </source>
</evidence>
<evidence type="ECO:0000256" key="5">
    <source>
        <dbReference type="ARBA" id="ARBA00022741"/>
    </source>
</evidence>
<keyword evidence="7 13" id="KW-0460">Magnesium</keyword>
<evidence type="ECO:0000256" key="8">
    <source>
        <dbReference type="ARBA" id="ARBA00023027"/>
    </source>
</evidence>
<feature type="binding site" evidence="13">
    <location>
        <position position="271"/>
    </location>
    <ligand>
        <name>Mg(2+)</name>
        <dbReference type="ChEBI" id="CHEBI:18420"/>
    </ligand>
</feature>
<evidence type="ECO:0000256" key="15">
    <source>
        <dbReference type="RuleBase" id="RU003812"/>
    </source>
</evidence>
<dbReference type="FunFam" id="3.40.50.620:FF:000015">
    <property type="entry name" value="NH(3)-dependent NAD(+) synthetase"/>
    <property type="match status" value="1"/>
</dbReference>
<feature type="binding site" evidence="13">
    <location>
        <position position="317"/>
    </location>
    <ligand>
        <name>ATP</name>
        <dbReference type="ChEBI" id="CHEBI:30616"/>
    </ligand>
</feature>
<dbReference type="GO" id="GO:0008795">
    <property type="term" value="F:NAD+ synthase activity"/>
    <property type="evidence" value="ECO:0007669"/>
    <property type="project" value="UniProtKB-UniRule"/>
</dbReference>
<dbReference type="NCBIfam" id="TIGR00552">
    <property type="entry name" value="nadE"/>
    <property type="match status" value="1"/>
</dbReference>
<dbReference type="SUPFAM" id="SSF52402">
    <property type="entry name" value="Adenine nucleotide alpha hydrolases-like"/>
    <property type="match status" value="1"/>
</dbReference>
<evidence type="ECO:0000256" key="12">
    <source>
        <dbReference type="ARBA" id="ARBA00070926"/>
    </source>
</evidence>
<protein>
    <recommendedName>
        <fullName evidence="12 13">NH(3)-dependent NAD(+) synthetase</fullName>
        <ecNumber evidence="11 13">6.3.1.5</ecNumber>
    </recommendedName>
</protein>
<comment type="function">
    <text evidence="10 13">Catalyzes the ATP-dependent amidation of deamido-NAD to form NAD. Uses ammonia as a nitrogen source.</text>
</comment>
<evidence type="ECO:0000313" key="18">
    <source>
        <dbReference type="Proteomes" id="UP000198853"/>
    </source>
</evidence>
<evidence type="ECO:0000259" key="16">
    <source>
        <dbReference type="Pfam" id="PF02540"/>
    </source>
</evidence>
<feature type="binding site" description="in other chain" evidence="13">
    <location>
        <position position="279"/>
    </location>
    <ligand>
        <name>deamido-NAD(+)</name>
        <dbReference type="ChEBI" id="CHEBI:58437"/>
        <note>ligand shared between two neighboring subunits</note>
    </ligand>
</feature>
<dbReference type="GO" id="GO:0004359">
    <property type="term" value="F:glutaminase activity"/>
    <property type="evidence" value="ECO:0007669"/>
    <property type="project" value="InterPro"/>
</dbReference>
<keyword evidence="4 13" id="KW-0479">Metal-binding</keyword>
<evidence type="ECO:0000256" key="10">
    <source>
        <dbReference type="ARBA" id="ARBA00055966"/>
    </source>
</evidence>
<evidence type="ECO:0000256" key="3">
    <source>
        <dbReference type="ARBA" id="ARBA00022598"/>
    </source>
</evidence>
<evidence type="ECO:0000256" key="14">
    <source>
        <dbReference type="RuleBase" id="RU003811"/>
    </source>
</evidence>
<keyword evidence="6 13" id="KW-0067">ATP-binding</keyword>
<gene>
    <name evidence="13" type="primary">nadE</name>
    <name evidence="17" type="ORF">SAMN04488123_1298</name>
</gene>
<dbReference type="AlphaFoldDB" id="A0A1G8SJW8"/>
<dbReference type="EMBL" id="FNEN01000029">
    <property type="protein sequence ID" value="SDJ29035.1"/>
    <property type="molecule type" value="Genomic_DNA"/>
</dbReference>
<dbReference type="NCBIfam" id="NF001979">
    <property type="entry name" value="PRK00768.1"/>
    <property type="match status" value="1"/>
</dbReference>